<dbReference type="PANTHER" id="PTHR47803">
    <property type="entry name" value="TRNA-SPECIFIC ADENOSINE DEAMINASE 1"/>
    <property type="match status" value="1"/>
</dbReference>
<dbReference type="InterPro" id="IPR042935">
    <property type="entry name" value="Tad1"/>
</dbReference>
<dbReference type="OrthoDB" id="10268011at2759"/>
<feature type="non-terminal residue" evidence="2">
    <location>
        <position position="199"/>
    </location>
</feature>
<dbReference type="PANTHER" id="PTHR47803:SF1">
    <property type="entry name" value="TRNA-SPECIFIC ADENOSINE DEAMINASE 1"/>
    <property type="match status" value="1"/>
</dbReference>
<dbReference type="Pfam" id="PF02137">
    <property type="entry name" value="A_deamin"/>
    <property type="match status" value="1"/>
</dbReference>
<protein>
    <recommendedName>
        <fullName evidence="1">A to I editase domain-containing protein</fullName>
    </recommendedName>
</protein>
<feature type="domain" description="A to I editase" evidence="1">
    <location>
        <begin position="50"/>
        <end position="199"/>
    </location>
</feature>
<evidence type="ECO:0000313" key="2">
    <source>
        <dbReference type="EMBL" id="ODV92932.1"/>
    </source>
</evidence>
<reference evidence="3" key="1">
    <citation type="submission" date="2016-02" db="EMBL/GenBank/DDBJ databases">
        <title>Comparative genomics of biotechnologically important yeasts.</title>
        <authorList>
            <consortium name="DOE Joint Genome Institute"/>
            <person name="Riley R."/>
            <person name="Haridas S."/>
            <person name="Wolfe K.H."/>
            <person name="Lopes M.R."/>
            <person name="Hittinger C.T."/>
            <person name="Goker M."/>
            <person name="Salamov A."/>
            <person name="Wisecaver J."/>
            <person name="Long T.M."/>
            <person name="Aerts A.L."/>
            <person name="Barry K."/>
            <person name="Choi C."/>
            <person name="Clum A."/>
            <person name="Coughlan A.Y."/>
            <person name="Deshpande S."/>
            <person name="Douglass A.P."/>
            <person name="Hanson S.J."/>
            <person name="Klenk H.-P."/>
            <person name="Labutti K."/>
            <person name="Lapidus A."/>
            <person name="Lindquist E."/>
            <person name="Lipzen A."/>
            <person name="Meier-Kolthoff J.P."/>
            <person name="Ohm R.A."/>
            <person name="Otillar R.P."/>
            <person name="Pangilinan J."/>
            <person name="Peng Y."/>
            <person name="Rokas A."/>
            <person name="Rosa C.A."/>
            <person name="Scheuner C."/>
            <person name="Sibirny A.A."/>
            <person name="Slot J.C."/>
            <person name="Stielow J.B."/>
            <person name="Sun H."/>
            <person name="Kurtzman C.P."/>
            <person name="Blackwell M."/>
            <person name="Jeffries T.W."/>
            <person name="Grigoriev I.V."/>
        </authorList>
    </citation>
    <scope>NUCLEOTIDE SEQUENCE [LARGE SCALE GENOMIC DNA]</scope>
    <source>
        <strain evidence="3">NRRL Y-17796</strain>
    </source>
</reference>
<dbReference type="GO" id="GO:0043829">
    <property type="term" value="F:tRNA-specific adenosine-37 deaminase activity"/>
    <property type="evidence" value="ECO:0007669"/>
    <property type="project" value="TreeGrafter"/>
</dbReference>
<proteinExistence type="predicted"/>
<dbReference type="PROSITE" id="PS50141">
    <property type="entry name" value="A_DEAMIN_EDITASE"/>
    <property type="match status" value="1"/>
</dbReference>
<dbReference type="GO" id="GO:0003723">
    <property type="term" value="F:RNA binding"/>
    <property type="evidence" value="ECO:0007669"/>
    <property type="project" value="InterPro"/>
</dbReference>
<name>A0A1E4TMG2_9ASCO</name>
<evidence type="ECO:0000313" key="3">
    <source>
        <dbReference type="Proteomes" id="UP000095023"/>
    </source>
</evidence>
<dbReference type="EMBL" id="KV453841">
    <property type="protein sequence ID" value="ODV92932.1"/>
    <property type="molecule type" value="Genomic_DNA"/>
</dbReference>
<dbReference type="GO" id="GO:0002100">
    <property type="term" value="P:tRNA wobble adenosine to inosine editing"/>
    <property type="evidence" value="ECO:0007669"/>
    <property type="project" value="InterPro"/>
</dbReference>
<accession>A0A1E4TMG2</accession>
<dbReference type="Proteomes" id="UP000095023">
    <property type="component" value="Unassembled WGS sequence"/>
</dbReference>
<evidence type="ECO:0000259" key="1">
    <source>
        <dbReference type="PROSITE" id="PS50141"/>
    </source>
</evidence>
<sequence>KKGKPVLRSDGTRESTVVAGIVIESTELTQCVVVTTGVKAQPANQLEHRVHDSHAEILAIRAFNLYLFLNPERADIIKSAKVHLYVSEMPCGDASMSLVASRSASSEEWLAPDSLGKDSIARGRANFSRLGIVRTKPGRPDSPVSHSKSCSDKLARYQFISLTRSFVSPVCDPIYFYSLIVPKNQIWETDVHRCWTERL</sequence>
<dbReference type="AlphaFoldDB" id="A0A1E4TMG2"/>
<keyword evidence="3" id="KW-1185">Reference proteome</keyword>
<dbReference type="InterPro" id="IPR002466">
    <property type="entry name" value="A_deamin"/>
</dbReference>
<organism evidence="2 3">
    <name type="scientific">Tortispora caseinolytica NRRL Y-17796</name>
    <dbReference type="NCBI Taxonomy" id="767744"/>
    <lineage>
        <taxon>Eukaryota</taxon>
        <taxon>Fungi</taxon>
        <taxon>Dikarya</taxon>
        <taxon>Ascomycota</taxon>
        <taxon>Saccharomycotina</taxon>
        <taxon>Trigonopsidomycetes</taxon>
        <taxon>Trigonopsidales</taxon>
        <taxon>Trigonopsidaceae</taxon>
        <taxon>Tortispora</taxon>
    </lineage>
</organism>
<gene>
    <name evidence="2" type="ORF">CANCADRAFT_11544</name>
</gene>
<feature type="non-terminal residue" evidence="2">
    <location>
        <position position="1"/>
    </location>
</feature>
<dbReference type="SMART" id="SM00552">
    <property type="entry name" value="ADEAMc"/>
    <property type="match status" value="1"/>
</dbReference>